<comment type="catalytic activity">
    <reaction evidence="1">
        <text>RNA(n) + a ribonucleoside 5'-triphosphate = RNA(n+1) + diphosphate</text>
        <dbReference type="Rhea" id="RHEA:21248"/>
        <dbReference type="Rhea" id="RHEA-COMP:14527"/>
        <dbReference type="Rhea" id="RHEA-COMP:17342"/>
        <dbReference type="ChEBI" id="CHEBI:33019"/>
        <dbReference type="ChEBI" id="CHEBI:61557"/>
        <dbReference type="ChEBI" id="CHEBI:140395"/>
        <dbReference type="EC" id="2.7.7.48"/>
    </reaction>
</comment>
<name>A0A816FZ91_9BILA</name>
<organism evidence="4 5">
    <name type="scientific">Rotaria magnacalcarata</name>
    <dbReference type="NCBI Taxonomy" id="392030"/>
    <lineage>
        <taxon>Eukaryota</taxon>
        <taxon>Metazoa</taxon>
        <taxon>Spiralia</taxon>
        <taxon>Gnathifera</taxon>
        <taxon>Rotifera</taxon>
        <taxon>Eurotatoria</taxon>
        <taxon>Bdelloidea</taxon>
        <taxon>Philodinida</taxon>
        <taxon>Philodinidae</taxon>
        <taxon>Rotaria</taxon>
    </lineage>
</organism>
<evidence type="ECO:0000256" key="2">
    <source>
        <dbReference type="SAM" id="MobiDB-lite"/>
    </source>
</evidence>
<dbReference type="GO" id="GO:0003723">
    <property type="term" value="F:RNA binding"/>
    <property type="evidence" value="ECO:0007669"/>
    <property type="project" value="UniProtKB-KW"/>
</dbReference>
<evidence type="ECO:0000259" key="3">
    <source>
        <dbReference type="Pfam" id="PF05183"/>
    </source>
</evidence>
<dbReference type="EMBL" id="CAJNOW010018800">
    <property type="protein sequence ID" value="CAF1668104.1"/>
    <property type="molecule type" value="Genomic_DNA"/>
</dbReference>
<evidence type="ECO:0000256" key="1">
    <source>
        <dbReference type="RuleBase" id="RU363098"/>
    </source>
</evidence>
<gene>
    <name evidence="4" type="ORF">KQP761_LOCUS33587</name>
</gene>
<evidence type="ECO:0000313" key="4">
    <source>
        <dbReference type="EMBL" id="CAF1668104.1"/>
    </source>
</evidence>
<keyword evidence="1" id="KW-0548">Nucleotidyltransferase</keyword>
<dbReference type="Proteomes" id="UP000663834">
    <property type="component" value="Unassembled WGS sequence"/>
</dbReference>
<dbReference type="InterPro" id="IPR057596">
    <property type="entry name" value="RDRP_core"/>
</dbReference>
<feature type="compositionally biased region" description="Low complexity" evidence="2">
    <location>
        <begin position="1078"/>
        <end position="1091"/>
    </location>
</feature>
<keyword evidence="1" id="KW-0694">RNA-binding</keyword>
<feature type="region of interest" description="Disordered" evidence="2">
    <location>
        <begin position="983"/>
        <end position="1154"/>
    </location>
</feature>
<dbReference type="PANTHER" id="PTHR23079:SF55">
    <property type="entry name" value="RNA-DIRECTED RNA POLYMERASE"/>
    <property type="match status" value="1"/>
</dbReference>
<feature type="domain" description="RDRP core" evidence="3">
    <location>
        <begin position="696"/>
        <end position="936"/>
    </location>
</feature>
<dbReference type="Pfam" id="PF05183">
    <property type="entry name" value="RdRP"/>
    <property type="match status" value="2"/>
</dbReference>
<dbReference type="GO" id="GO:0003968">
    <property type="term" value="F:RNA-directed RNA polymerase activity"/>
    <property type="evidence" value="ECO:0007669"/>
    <property type="project" value="UniProtKB-KW"/>
</dbReference>
<proteinExistence type="inferred from homology"/>
<dbReference type="OrthoDB" id="10010882at2759"/>
<protein>
    <recommendedName>
        <fullName evidence="1">RNA-dependent RNA polymerase</fullName>
        <ecNumber evidence="1">2.7.7.48</ecNumber>
    </recommendedName>
</protein>
<dbReference type="PANTHER" id="PTHR23079">
    <property type="entry name" value="RNA-DEPENDENT RNA POLYMERASE"/>
    <property type="match status" value="1"/>
</dbReference>
<keyword evidence="1" id="KW-0808">Transferase</keyword>
<feature type="domain" description="RDRP core" evidence="3">
    <location>
        <begin position="385"/>
        <end position="682"/>
    </location>
</feature>
<reference evidence="4" key="1">
    <citation type="submission" date="2021-02" db="EMBL/GenBank/DDBJ databases">
        <authorList>
            <person name="Nowell W R."/>
        </authorList>
    </citation>
    <scope>NUCLEOTIDE SEQUENCE</scope>
</reference>
<dbReference type="GO" id="GO:0030422">
    <property type="term" value="P:siRNA processing"/>
    <property type="evidence" value="ECO:0007669"/>
    <property type="project" value="TreeGrafter"/>
</dbReference>
<accession>A0A816FZ91</accession>
<comment type="similarity">
    <text evidence="1">Belongs to the RdRP family.</text>
</comment>
<feature type="compositionally biased region" description="Low complexity" evidence="2">
    <location>
        <begin position="1042"/>
        <end position="1055"/>
    </location>
</feature>
<dbReference type="InterPro" id="IPR007855">
    <property type="entry name" value="RDRP"/>
</dbReference>
<feature type="compositionally biased region" description="Basic and acidic residues" evidence="2">
    <location>
        <begin position="1116"/>
        <end position="1126"/>
    </location>
</feature>
<dbReference type="GO" id="GO:0031380">
    <property type="term" value="C:nuclear RNA-directed RNA polymerase complex"/>
    <property type="evidence" value="ECO:0007669"/>
    <property type="project" value="TreeGrafter"/>
</dbReference>
<sequence>MDRLVYCEFKHIPSKRDGDQIAANIKTFIKPKRFDESGIKKCGQGGNDTICFQLTREEANRLRDNLSSVLSNDNSPVWFHIVSNPLHSLIPHTLATTDDIQHAGSTFDVACQFGSLRSYNQFYSHVQFDNKVVKVSFKILRRIPNAIHIDFDNIRIIIPFKLIQKQNILVNKENSKYGVYVLLPLKYLPNIFRMEPVKGANKADQNAEKQCRLCGDESSVSFMREIVHCSDVVFHFPPSQDMPWMFLTHFLIDRAEQYHINFSGFKICDWSKENNRNSRPNPFDYRNAPFQDRYGLELLISLGYVFRDKWAQLTDQELNWQQWNPSERYSMCCFVVEQLKLDHAYDLIRTTSDYNEKKKKSNSDINDNGELVADKQRLKIACCTLTPLKIIFQPLEITIGSRALRLPEFGGAERFLLVHFRDEDNRQLRGSNRNIQQRLKNSMQNGISLFNKTFKYMGASTGQMKEMAFWFIDLPRNIRDITEAHQKLGTFDQIKNIATYIARVGQYFSTTRPVDIRLTHVENKNDIRPNGIANYAVIINDIKRNDYCFTDGVGKISLGLAGRVAQKLSIPICCQEDIPSAFQVRVAGCKGMVAIDPESTLNDYYIHVRDSMVKFPSDDWNLEICEFSRPMTLTLNNQVIRLLSDLGNADGQFIAFQNQGFGYSQTPEEQESSAIDIAVQKNMSYSLSKDNLLTNRIPIPPTDGRNLFGIADETGELQYGQCFIQYSALNQTNKGRRKFHVVTGTVLVTKNPCLWPGDFRRLTAVHNSTLEKFMRDVIVFPINGQRPHSNEIAGSDLDGDQYWVYWGDRFTIEQHVEPLSYTGAKKIEVSSITPEIIIDHIIKTFSSGIILGMIANTHTVVADKHPQHSFSAPCKKLAELFSLAVDSPKTGHFIDKEEIRPFQKEYCRDWPEFMRKYDEPIPIPPSNSILEKLFKNAESKYHEWKEKPIANRFPPPNRAIKFASANTIENDDFKAWLSGSIYKRDANPRKPSKTPSNKLINEDPSIAHSDRSTESPTTTNEKLEPVTRKNQRKKLNDNVNQPETPIEPTSEPTVTNKKAAPETRKNQRKKLNDNVNRPETPIEPTSEPTVTNEKAAPETRKNQRKKLNDTVNRPETPIEPKSEPKATKNNSSKTEITARTRETPSASSATSASAASSIVTQYQTDFVMAGITNAGAIQCTSIAKNYYIVDSNKSTPENFSKEEIINKIESLLDKEDVFKKSPSAYNQAIHGSLYLIVYYGHIYFIEQDSYPSKLGQLKEIIKNKGDEFIRFNHANIDELNVSELSKSTTRKNKIGYEFDCRVTSSPSKYFTVLYDESKKLRQIRVYHIWSKYFVRESNFNADTLYEIRSALTYDECSLEFTENMRLIFKSQSTELLSGRKPNIKIDRSILCSSVIPIGLKILEEDQADGMNQSTTESSYRIVRYVPIDEQQTKPNVLLTMEYHVSPISKKNGILAQVCNSAFIPTEQALLIRGQAAASTNNSWYNSLPFEISRFN</sequence>
<comment type="caution">
    <text evidence="4">The sequence shown here is derived from an EMBL/GenBank/DDBJ whole genome shotgun (WGS) entry which is preliminary data.</text>
</comment>
<keyword evidence="1" id="KW-0696">RNA-directed RNA polymerase</keyword>
<evidence type="ECO:0000313" key="5">
    <source>
        <dbReference type="Proteomes" id="UP000663834"/>
    </source>
</evidence>
<dbReference type="EC" id="2.7.7.48" evidence="1"/>
<feature type="compositionally biased region" description="Low complexity" evidence="2">
    <location>
        <begin position="1145"/>
        <end position="1154"/>
    </location>
</feature>